<dbReference type="Pfam" id="PF01565">
    <property type="entry name" value="FAD_binding_4"/>
    <property type="match status" value="1"/>
</dbReference>
<dbReference type="SUPFAM" id="SSF55103">
    <property type="entry name" value="FAD-linked oxidases, C-terminal domain"/>
    <property type="match status" value="1"/>
</dbReference>
<dbReference type="Gene3D" id="3.40.462.10">
    <property type="entry name" value="FAD-linked oxidases, C-terminal domain"/>
    <property type="match status" value="1"/>
</dbReference>
<dbReference type="GO" id="GO:0019139">
    <property type="term" value="F:cytokinin dehydrogenase activity"/>
    <property type="evidence" value="ECO:0007669"/>
    <property type="project" value="InterPro"/>
</dbReference>
<dbReference type="PROSITE" id="PS51387">
    <property type="entry name" value="FAD_PCMH"/>
    <property type="match status" value="1"/>
</dbReference>
<dbReference type="InterPro" id="IPR016166">
    <property type="entry name" value="FAD-bd_PCMH"/>
</dbReference>
<dbReference type="PANTHER" id="PTHR13878">
    <property type="entry name" value="GULONOLACTONE OXIDASE"/>
    <property type="match status" value="1"/>
</dbReference>
<dbReference type="SUPFAM" id="SSF56176">
    <property type="entry name" value="FAD-binding/transporter-associated domain-like"/>
    <property type="match status" value="1"/>
</dbReference>
<dbReference type="InterPro" id="IPR015345">
    <property type="entry name" value="Cytokinin_DH_FAD/cytokin-bd"/>
</dbReference>
<comment type="similarity">
    <text evidence="2">Belongs to the oxygen-dependent FAD-linked oxidoreductase family.</text>
</comment>
<dbReference type="InterPro" id="IPR016167">
    <property type="entry name" value="FAD-bd_PCMH_sub1"/>
</dbReference>
<evidence type="ECO:0000256" key="1">
    <source>
        <dbReference type="ARBA" id="ARBA00001974"/>
    </source>
</evidence>
<protein>
    <submittedName>
        <fullName evidence="7">FAD/FMN-containing dehydrogenase</fullName>
    </submittedName>
</protein>
<keyword evidence="4" id="KW-0274">FAD</keyword>
<dbReference type="InterPro" id="IPR016169">
    <property type="entry name" value="FAD-bd_PCMH_sub2"/>
</dbReference>
<feature type="domain" description="FAD-binding PCMH-type" evidence="6">
    <location>
        <begin position="60"/>
        <end position="229"/>
    </location>
</feature>
<reference evidence="7 8" key="1">
    <citation type="submission" date="2016-10" db="EMBL/GenBank/DDBJ databases">
        <authorList>
            <person name="de Groot N.N."/>
        </authorList>
    </citation>
    <scope>NUCLEOTIDE SEQUENCE [LARGE SCALE GENOMIC DNA]</scope>
    <source>
        <strain evidence="7 8">DSM 44149</strain>
    </source>
</reference>
<evidence type="ECO:0000256" key="3">
    <source>
        <dbReference type="ARBA" id="ARBA00022630"/>
    </source>
</evidence>
<organism evidence="7 8">
    <name type="scientific">Allokutzneria albata</name>
    <name type="common">Kibdelosporangium albatum</name>
    <dbReference type="NCBI Taxonomy" id="211114"/>
    <lineage>
        <taxon>Bacteria</taxon>
        <taxon>Bacillati</taxon>
        <taxon>Actinomycetota</taxon>
        <taxon>Actinomycetes</taxon>
        <taxon>Pseudonocardiales</taxon>
        <taxon>Pseudonocardiaceae</taxon>
        <taxon>Allokutzneria</taxon>
    </lineage>
</organism>
<dbReference type="InterPro" id="IPR050432">
    <property type="entry name" value="FAD-linked_Oxidoreductases_BP"/>
</dbReference>
<comment type="cofactor">
    <cofactor evidence="1">
        <name>FAD</name>
        <dbReference type="ChEBI" id="CHEBI:57692"/>
    </cofactor>
</comment>
<keyword evidence="8" id="KW-1185">Reference proteome</keyword>
<dbReference type="Gene3D" id="3.30.43.10">
    <property type="entry name" value="Uridine Diphospho-n-acetylenolpyruvylglucosamine Reductase, domain 2"/>
    <property type="match status" value="1"/>
</dbReference>
<dbReference type="InterPro" id="IPR016170">
    <property type="entry name" value="Cytok_DH_C_sf"/>
</dbReference>
<dbReference type="EMBL" id="LT629701">
    <property type="protein sequence ID" value="SDM26649.1"/>
    <property type="molecule type" value="Genomic_DNA"/>
</dbReference>
<evidence type="ECO:0000256" key="2">
    <source>
        <dbReference type="ARBA" id="ARBA00005466"/>
    </source>
</evidence>
<gene>
    <name evidence="7" type="ORF">SAMN04489726_0680</name>
</gene>
<dbReference type="OrthoDB" id="6278354at2"/>
<evidence type="ECO:0000256" key="4">
    <source>
        <dbReference type="ARBA" id="ARBA00022827"/>
    </source>
</evidence>
<keyword evidence="5" id="KW-0560">Oxidoreductase</keyword>
<dbReference type="GO" id="GO:0071949">
    <property type="term" value="F:FAD binding"/>
    <property type="evidence" value="ECO:0007669"/>
    <property type="project" value="InterPro"/>
</dbReference>
<name>A0A1G9RTQ2_ALLAB</name>
<dbReference type="InterPro" id="IPR036318">
    <property type="entry name" value="FAD-bd_PCMH-like_sf"/>
</dbReference>
<dbReference type="Proteomes" id="UP000183376">
    <property type="component" value="Chromosome I"/>
</dbReference>
<dbReference type="InterPro" id="IPR006094">
    <property type="entry name" value="Oxid_FAD_bind_N"/>
</dbReference>
<evidence type="ECO:0000256" key="5">
    <source>
        <dbReference type="ARBA" id="ARBA00023002"/>
    </source>
</evidence>
<evidence type="ECO:0000313" key="8">
    <source>
        <dbReference type="Proteomes" id="UP000183376"/>
    </source>
</evidence>
<dbReference type="Pfam" id="PF09265">
    <property type="entry name" value="Cytokin-bind"/>
    <property type="match status" value="1"/>
</dbReference>
<dbReference type="STRING" id="211114.SAMN04489726_0680"/>
<dbReference type="AlphaFoldDB" id="A0A1G9RTQ2"/>
<accession>A0A1G9RTQ2</accession>
<evidence type="ECO:0000313" key="7">
    <source>
        <dbReference type="EMBL" id="SDM26649.1"/>
    </source>
</evidence>
<dbReference type="InterPro" id="IPR016164">
    <property type="entry name" value="FAD-linked_Oxase-like_C"/>
</dbReference>
<dbReference type="Gene3D" id="3.30.465.10">
    <property type="match status" value="1"/>
</dbReference>
<keyword evidence="3" id="KW-0285">Flavoprotein</keyword>
<dbReference type="eggNOG" id="COG0277">
    <property type="taxonomic scope" value="Bacteria"/>
</dbReference>
<proteinExistence type="inferred from homology"/>
<dbReference type="PANTHER" id="PTHR13878:SF53">
    <property type="entry name" value="CYTOKININ DEHYDROGENASE 6"/>
    <property type="match status" value="1"/>
</dbReference>
<dbReference type="RefSeq" id="WP_052407453.1">
    <property type="nucleotide sequence ID" value="NZ_JOEF01000011.1"/>
</dbReference>
<dbReference type="GO" id="GO:0009690">
    <property type="term" value="P:cytokinin metabolic process"/>
    <property type="evidence" value="ECO:0007669"/>
    <property type="project" value="InterPro"/>
</dbReference>
<sequence>MNRAMTLTARRPIAGFDRTGRQWTVDSHAGGLVPLPELSGRLLTDSATLARYGRDTGNIVAATPSAVLVPGSVDDVQDMVRYCHLLDIPVTARGEAHTTGGQSLVEGGLVIDMTALTEVHQITTDWLEADAGASWRSVAYLAAQRGRRAECLPGYLRLTLGGTLSVGGFGPSFRSGGLVDQVLAVEVVTGTGERLWCSPGLRPDLFDAVLGGLGQCGIITRVRLRLLPAPERARTYLLHYIEPGPALDAMRTLIERDEIDGVFAMVVPPTPASPPLYQVRVQVFHDGIPPEREHTLRGLPSGVSAPREVDETYLDHISEFDTLIDDYRERGWDDRIKPRHDVLLPDETVEEHVGAVVPALTREEWGPQGFVVLMPHLARAFGCPRLRIPADTELVWLFDLLTVAPAHPGRGFTERMLTRNRRLWAQARSLGGVHYPLGTTEFGPREWREHYGVTWLDVVTAKKRYDPEGILGSGAGIFG</sequence>
<evidence type="ECO:0000259" key="6">
    <source>
        <dbReference type="PROSITE" id="PS51387"/>
    </source>
</evidence>